<accession>A0ABP8ZZJ9</accession>
<dbReference type="PROSITE" id="PS51257">
    <property type="entry name" value="PROKAR_LIPOPROTEIN"/>
    <property type="match status" value="1"/>
</dbReference>
<organism evidence="3 4">
    <name type="scientific">Streptomyces sanyensis</name>
    <dbReference type="NCBI Taxonomy" id="568869"/>
    <lineage>
        <taxon>Bacteria</taxon>
        <taxon>Bacillati</taxon>
        <taxon>Actinomycetota</taxon>
        <taxon>Actinomycetes</taxon>
        <taxon>Kitasatosporales</taxon>
        <taxon>Streptomycetaceae</taxon>
        <taxon>Streptomyces</taxon>
    </lineage>
</organism>
<dbReference type="EMBL" id="BAABJV010000002">
    <property type="protein sequence ID" value="GAA4769243.1"/>
    <property type="molecule type" value="Genomic_DNA"/>
</dbReference>
<gene>
    <name evidence="3" type="ORF">GCM10023329_15050</name>
</gene>
<evidence type="ECO:0008006" key="5">
    <source>
        <dbReference type="Google" id="ProtNLM"/>
    </source>
</evidence>
<protein>
    <recommendedName>
        <fullName evidence="5">Lipoprotein</fullName>
    </recommendedName>
</protein>
<dbReference type="Proteomes" id="UP001501147">
    <property type="component" value="Unassembled WGS sequence"/>
</dbReference>
<sequence>MRRQGATVARSAAAVAVLLLVASCGTSGPEGRDQASAGRVADPSASARSASRTCEISEEKEPVRARFPAFGEVLSTRWCAFALGVDTGRVPGPTDTRVVGYLETSASAVEALLARSDGTFEEARPTGLPEAVARAAGITPSSTTTWVTSPELDGSITLDLYTGRFYLDEETNRVLFDTVNPVGPEDGGVVVGG</sequence>
<feature type="chain" id="PRO_5045592283" description="Lipoprotein" evidence="2">
    <location>
        <begin position="28"/>
        <end position="193"/>
    </location>
</feature>
<name>A0ABP8ZZJ9_9ACTN</name>
<evidence type="ECO:0000256" key="2">
    <source>
        <dbReference type="SAM" id="SignalP"/>
    </source>
</evidence>
<comment type="caution">
    <text evidence="3">The sequence shown here is derived from an EMBL/GenBank/DDBJ whole genome shotgun (WGS) entry which is preliminary data.</text>
</comment>
<evidence type="ECO:0000313" key="3">
    <source>
        <dbReference type="EMBL" id="GAA4769243.1"/>
    </source>
</evidence>
<keyword evidence="2" id="KW-0732">Signal</keyword>
<evidence type="ECO:0000256" key="1">
    <source>
        <dbReference type="SAM" id="MobiDB-lite"/>
    </source>
</evidence>
<evidence type="ECO:0000313" key="4">
    <source>
        <dbReference type="Proteomes" id="UP001501147"/>
    </source>
</evidence>
<feature type="signal peptide" evidence="2">
    <location>
        <begin position="1"/>
        <end position="27"/>
    </location>
</feature>
<keyword evidence="4" id="KW-1185">Reference proteome</keyword>
<feature type="region of interest" description="Disordered" evidence="1">
    <location>
        <begin position="28"/>
        <end position="56"/>
    </location>
</feature>
<reference evidence="4" key="1">
    <citation type="journal article" date="2019" name="Int. J. Syst. Evol. Microbiol.">
        <title>The Global Catalogue of Microorganisms (GCM) 10K type strain sequencing project: providing services to taxonomists for standard genome sequencing and annotation.</title>
        <authorList>
            <consortium name="The Broad Institute Genomics Platform"/>
            <consortium name="The Broad Institute Genome Sequencing Center for Infectious Disease"/>
            <person name="Wu L."/>
            <person name="Ma J."/>
        </authorList>
    </citation>
    <scope>NUCLEOTIDE SEQUENCE [LARGE SCALE GENOMIC DNA]</scope>
    <source>
        <strain evidence="4">JCM 18324</strain>
    </source>
</reference>
<proteinExistence type="predicted"/>